<dbReference type="OrthoDB" id="9803188at2"/>
<dbReference type="RefSeq" id="WP_144449364.1">
    <property type="nucleotide sequence ID" value="NZ_VLKZ01000002.1"/>
</dbReference>
<dbReference type="Pfam" id="PF14657">
    <property type="entry name" value="Arm-DNA-bind_4"/>
    <property type="match status" value="1"/>
</dbReference>
<dbReference type="InterPro" id="IPR028259">
    <property type="entry name" value="AP2-like_int_N"/>
</dbReference>
<comment type="caution">
    <text evidence="4">The sequence shown here is derived from an EMBL/GenBank/DDBJ whole genome shotgun (WGS) entry which is preliminary data.</text>
</comment>
<organism evidence="4 5">
    <name type="scientific">Halalkalibacter nanhaiisediminis</name>
    <dbReference type="NCBI Taxonomy" id="688079"/>
    <lineage>
        <taxon>Bacteria</taxon>
        <taxon>Bacillati</taxon>
        <taxon>Bacillota</taxon>
        <taxon>Bacilli</taxon>
        <taxon>Bacillales</taxon>
        <taxon>Bacillaceae</taxon>
        <taxon>Halalkalibacter</taxon>
    </lineage>
</organism>
<name>A0A562QRD9_9BACI</name>
<dbReference type="Proteomes" id="UP000315711">
    <property type="component" value="Unassembled WGS sequence"/>
</dbReference>
<accession>A0A562QRD9</accession>
<evidence type="ECO:0000259" key="3">
    <source>
        <dbReference type="PROSITE" id="PS51900"/>
    </source>
</evidence>
<proteinExistence type="predicted"/>
<evidence type="ECO:0000313" key="4">
    <source>
        <dbReference type="EMBL" id="TWI59294.1"/>
    </source>
</evidence>
<dbReference type="InterPro" id="IPR010998">
    <property type="entry name" value="Integrase_recombinase_N"/>
</dbReference>
<dbReference type="Pfam" id="PF14659">
    <property type="entry name" value="Phage_int_SAM_3"/>
    <property type="match status" value="1"/>
</dbReference>
<dbReference type="PROSITE" id="PS51900">
    <property type="entry name" value="CB"/>
    <property type="match status" value="1"/>
</dbReference>
<gene>
    <name evidence="4" type="ORF">IQ10_01010</name>
</gene>
<protein>
    <submittedName>
        <fullName evidence="4">AP2-like DNA-binding integrase family protein</fullName>
    </submittedName>
</protein>
<dbReference type="EMBL" id="VLKZ01000002">
    <property type="protein sequence ID" value="TWI59294.1"/>
    <property type="molecule type" value="Genomic_DNA"/>
</dbReference>
<evidence type="ECO:0000256" key="2">
    <source>
        <dbReference type="PROSITE-ProRule" id="PRU01248"/>
    </source>
</evidence>
<dbReference type="AlphaFoldDB" id="A0A562QRD9"/>
<keyword evidence="1 2" id="KW-0238">DNA-binding</keyword>
<dbReference type="Gene3D" id="1.10.150.130">
    <property type="match status" value="1"/>
</dbReference>
<dbReference type="InterPro" id="IPR044068">
    <property type="entry name" value="CB"/>
</dbReference>
<sequence>MVGHVRQDKNSKKWLYSIEAGFNQNGKRKRIVKKGFRTKKEAKTAMALATNELKKEEINQITNNDITLGAYLDYWLKAYVQSSTSPNTFRGYEGIIRVHLLTGIGTIKLRDLTVQDVQNYYMEKLKIDSSENYAGLSAQTVKYHHRLLCKALNDAVDWEFINHNVALKAKAPKPVKF</sequence>
<dbReference type="GO" id="GO:0003677">
    <property type="term" value="F:DNA binding"/>
    <property type="evidence" value="ECO:0007669"/>
    <property type="project" value="UniProtKB-UniRule"/>
</dbReference>
<evidence type="ECO:0000313" key="5">
    <source>
        <dbReference type="Proteomes" id="UP000315711"/>
    </source>
</evidence>
<keyword evidence="5" id="KW-1185">Reference proteome</keyword>
<feature type="domain" description="Core-binding (CB)" evidence="3">
    <location>
        <begin position="66"/>
        <end position="156"/>
    </location>
</feature>
<dbReference type="SUPFAM" id="SSF56349">
    <property type="entry name" value="DNA breaking-rejoining enzymes"/>
    <property type="match status" value="1"/>
</dbReference>
<dbReference type="InterPro" id="IPR011010">
    <property type="entry name" value="DNA_brk_join_enz"/>
</dbReference>
<dbReference type="InterPro" id="IPR004107">
    <property type="entry name" value="Integrase_SAM-like_N"/>
</dbReference>
<evidence type="ECO:0000256" key="1">
    <source>
        <dbReference type="ARBA" id="ARBA00023125"/>
    </source>
</evidence>
<reference evidence="4 5" key="1">
    <citation type="journal article" date="2015" name="Stand. Genomic Sci.">
        <title>Genomic Encyclopedia of Bacterial and Archaeal Type Strains, Phase III: the genomes of soil and plant-associated and newly described type strains.</title>
        <authorList>
            <person name="Whitman W.B."/>
            <person name="Woyke T."/>
            <person name="Klenk H.P."/>
            <person name="Zhou Y."/>
            <person name="Lilburn T.G."/>
            <person name="Beck B.J."/>
            <person name="De Vos P."/>
            <person name="Vandamme P."/>
            <person name="Eisen J.A."/>
            <person name="Garrity G."/>
            <person name="Hugenholtz P."/>
            <person name="Kyrpides N.C."/>
        </authorList>
    </citation>
    <scope>NUCLEOTIDE SEQUENCE [LARGE SCALE GENOMIC DNA]</scope>
    <source>
        <strain evidence="4 5">CGMCC 1.10116</strain>
    </source>
</reference>
<dbReference type="GO" id="GO:0015074">
    <property type="term" value="P:DNA integration"/>
    <property type="evidence" value="ECO:0007669"/>
    <property type="project" value="InterPro"/>
</dbReference>